<keyword evidence="3" id="KW-1185">Reference proteome</keyword>
<dbReference type="OrthoDB" id="7594733at2"/>
<dbReference type="Pfam" id="PF02152">
    <property type="entry name" value="FolB"/>
    <property type="match status" value="1"/>
</dbReference>
<evidence type="ECO:0000313" key="2">
    <source>
        <dbReference type="EMBL" id="ABV95655.1"/>
    </source>
</evidence>
<organism evidence="2 3">
    <name type="scientific">Dinoroseobacter shibae (strain DSM 16493 / NCIMB 14021 / DFL 12)</name>
    <dbReference type="NCBI Taxonomy" id="398580"/>
    <lineage>
        <taxon>Bacteria</taxon>
        <taxon>Pseudomonadati</taxon>
        <taxon>Pseudomonadota</taxon>
        <taxon>Alphaproteobacteria</taxon>
        <taxon>Rhodobacterales</taxon>
        <taxon>Roseobacteraceae</taxon>
        <taxon>Dinoroseobacter</taxon>
    </lineage>
</organism>
<dbReference type="SMART" id="SM00905">
    <property type="entry name" value="FolB"/>
    <property type="match status" value="1"/>
</dbReference>
<evidence type="ECO:0000313" key="3">
    <source>
        <dbReference type="Proteomes" id="UP000006833"/>
    </source>
</evidence>
<dbReference type="SUPFAM" id="SSF55620">
    <property type="entry name" value="Tetrahydrobiopterin biosynthesis enzymes-like"/>
    <property type="match status" value="1"/>
</dbReference>
<dbReference type="Proteomes" id="UP000006833">
    <property type="component" value="Plasmid pDSHI02"/>
</dbReference>
<proteinExistence type="predicted"/>
<keyword evidence="2" id="KW-0614">Plasmid</keyword>
<dbReference type="KEGG" id="dsh:Dshi_3927"/>
<gene>
    <name evidence="2" type="ordered locus">Dshi_3927</name>
</gene>
<dbReference type="GO" id="GO:0004150">
    <property type="term" value="F:dihydroneopterin aldolase activity"/>
    <property type="evidence" value="ECO:0007669"/>
    <property type="project" value="InterPro"/>
</dbReference>
<geneLocation type="plasmid" evidence="2 3">
    <name>pDSHI02</name>
</geneLocation>
<dbReference type="InterPro" id="IPR006157">
    <property type="entry name" value="FolB_dom"/>
</dbReference>
<dbReference type="EMBL" id="CP000832">
    <property type="protein sequence ID" value="ABV95655.1"/>
    <property type="molecule type" value="Genomic_DNA"/>
</dbReference>
<accession>A8LTT8</accession>
<dbReference type="Gene3D" id="3.30.1130.10">
    <property type="match status" value="1"/>
</dbReference>
<dbReference type="GO" id="GO:0006760">
    <property type="term" value="P:folic acid-containing compound metabolic process"/>
    <property type="evidence" value="ECO:0007669"/>
    <property type="project" value="InterPro"/>
</dbReference>
<dbReference type="InterPro" id="IPR043133">
    <property type="entry name" value="GTP-CH-I_C/QueF"/>
</dbReference>
<dbReference type="HOGENOM" id="CLU_1925430_0_0_5"/>
<dbReference type="RefSeq" id="WP_012187313.1">
    <property type="nucleotide sequence ID" value="NC_009956.1"/>
</dbReference>
<sequence>MACLATVELTALEIAPEIGTYGPGDVVPDTHILDLSLAIDPALVLIDTDDMGRVFDYDPLVAEIDRLARDGHYATQERLITRITAACAAEPAIRSLDIHLRKRPVLDGTGTLGIRLQVDAATLDRFRTDAN</sequence>
<reference evidence="3" key="1">
    <citation type="journal article" date="2010" name="ISME J.">
        <title>The complete genome sequence of the algal symbiont Dinoroseobacter shibae: a hitchhiker's guide to life in the sea.</title>
        <authorList>
            <person name="Wagner-Dobler I."/>
            <person name="Ballhausen B."/>
            <person name="Berger M."/>
            <person name="Brinkhoff T."/>
            <person name="Buchholz I."/>
            <person name="Bunk B."/>
            <person name="Cypionka H."/>
            <person name="Daniel R."/>
            <person name="Drepper T."/>
            <person name="Gerdts G."/>
            <person name="Hahnke S."/>
            <person name="Han C."/>
            <person name="Jahn D."/>
            <person name="Kalhoefer D."/>
            <person name="Kiss H."/>
            <person name="Klenk H.P."/>
            <person name="Kyrpides N."/>
            <person name="Liebl W."/>
            <person name="Liesegang H."/>
            <person name="Meincke L."/>
            <person name="Pati A."/>
            <person name="Petersen J."/>
            <person name="Piekarski T."/>
            <person name="Pommerenke C."/>
            <person name="Pradella S."/>
            <person name="Pukall R."/>
            <person name="Rabus R."/>
            <person name="Stackebrandt E."/>
            <person name="Thole S."/>
            <person name="Thompson L."/>
            <person name="Tielen P."/>
            <person name="Tomasch J."/>
            <person name="von Jan M."/>
            <person name="Wanphrut N."/>
            <person name="Wichels A."/>
            <person name="Zech H."/>
            <person name="Simon M."/>
        </authorList>
    </citation>
    <scope>NUCLEOTIDE SEQUENCE [LARGE SCALE GENOMIC DNA]</scope>
    <source>
        <strain evidence="3">DSM 16493 / NCIMB 14021 / DFL 12</strain>
        <plasmid evidence="3">Plasmid pDSHI02</plasmid>
    </source>
</reference>
<name>A8LTT8_DINSH</name>
<protein>
    <recommendedName>
        <fullName evidence="1">Dihydroneopterin aldolase/epimerase domain-containing protein</fullName>
    </recommendedName>
</protein>
<evidence type="ECO:0000259" key="1">
    <source>
        <dbReference type="SMART" id="SM00905"/>
    </source>
</evidence>
<dbReference type="AlphaFoldDB" id="A8LTT8"/>
<feature type="domain" description="Dihydroneopterin aldolase/epimerase" evidence="1">
    <location>
        <begin position="7"/>
        <end position="118"/>
    </location>
</feature>